<dbReference type="PANTHER" id="PTHR12138">
    <property type="entry name" value="PRIMATE-EXPANDED PROTEIN FAMILY"/>
    <property type="match status" value="1"/>
</dbReference>
<accession>A0A2R8MJV9</accession>
<dbReference type="InParanoid" id="A0A2R8MJV9"/>
<dbReference type="GeneTree" id="ENSGT01150000286943"/>
<reference evidence="1" key="1">
    <citation type="submission" date="2009-03" db="EMBL/GenBank/DDBJ databases">
        <authorList>
            <person name="Warren W."/>
            <person name="Ye L."/>
            <person name="Minx P."/>
            <person name="Worley K."/>
            <person name="Gibbs R."/>
            <person name="Wilson R.K."/>
        </authorList>
    </citation>
    <scope>NUCLEOTIDE SEQUENCE [LARGE SCALE GENOMIC DNA]</scope>
</reference>
<reference evidence="1" key="2">
    <citation type="submission" date="2025-08" db="UniProtKB">
        <authorList>
            <consortium name="Ensembl"/>
        </authorList>
    </citation>
    <scope>IDENTIFICATION</scope>
</reference>
<evidence type="ECO:0000313" key="2">
    <source>
        <dbReference type="Proteomes" id="UP000008225"/>
    </source>
</evidence>
<dbReference type="Proteomes" id="UP000008225">
    <property type="component" value="Chromosome 19"/>
</dbReference>
<dbReference type="PRINTS" id="PR02045">
    <property type="entry name" value="F138DOMAIN"/>
</dbReference>
<protein>
    <submittedName>
        <fullName evidence="1">Uncharacterized protein</fullName>
    </submittedName>
</protein>
<name>A0A2R8MJV9_CALJA</name>
<dbReference type="PANTHER" id="PTHR12138:SF162">
    <property type="entry name" value="CHROMOSOME UNDETERMINED SCAFFOLD_275, WHOLE GENOME SHOTGUN SEQUENCE"/>
    <property type="match status" value="1"/>
</dbReference>
<dbReference type="Bgee" id="ENSCJAG00000058085">
    <property type="expression patterns" value="Expressed in testis and 6 other cell types or tissues"/>
</dbReference>
<dbReference type="STRING" id="9483.ENSCJAP00000060911"/>
<organism evidence="1 2">
    <name type="scientific">Callithrix jacchus</name>
    <name type="common">White-tufted-ear marmoset</name>
    <name type="synonym">Simia Jacchus</name>
    <dbReference type="NCBI Taxonomy" id="9483"/>
    <lineage>
        <taxon>Eukaryota</taxon>
        <taxon>Metazoa</taxon>
        <taxon>Chordata</taxon>
        <taxon>Craniata</taxon>
        <taxon>Vertebrata</taxon>
        <taxon>Euteleostomi</taxon>
        <taxon>Mammalia</taxon>
        <taxon>Eutheria</taxon>
        <taxon>Euarchontoglires</taxon>
        <taxon>Primates</taxon>
        <taxon>Haplorrhini</taxon>
        <taxon>Platyrrhini</taxon>
        <taxon>Cebidae</taxon>
        <taxon>Callitrichinae</taxon>
        <taxon>Callithrix</taxon>
        <taxon>Callithrix</taxon>
    </lineage>
</organism>
<dbReference type="AlphaFoldDB" id="A0A2R8MJV9"/>
<sequence length="184" mass="20396">MRLRSSSRPDGAEDLPPCCRSCCRHRLSPPQRLLRRRRLPYPTTSSPAHPPLPRRAHCFFPGFPFTQNCPAPPPPPSYLAILPSHSFVVSFIGWRRNFQANTCLVLPERRKLDGVSLLLPRLECNGTISAHRNLCLLSSSNSPASASRVAGITGANHHAQLIFVFLVETGFHLVDQDGLDLLTS</sequence>
<keyword evidence="2" id="KW-1185">Reference proteome</keyword>
<reference evidence="1" key="3">
    <citation type="submission" date="2025-09" db="UniProtKB">
        <authorList>
            <consortium name="Ensembl"/>
        </authorList>
    </citation>
    <scope>IDENTIFICATION</scope>
</reference>
<evidence type="ECO:0000313" key="1">
    <source>
        <dbReference type="Ensembl" id="ENSCJAP00000060911.3"/>
    </source>
</evidence>
<dbReference type="Ensembl" id="ENSCJAT00000074784.3">
    <property type="protein sequence ID" value="ENSCJAP00000060911.3"/>
    <property type="gene ID" value="ENSCJAG00000058085.2"/>
</dbReference>
<proteinExistence type="predicted"/>